<comment type="caution">
    <text evidence="2">The sequence shown here is derived from an EMBL/GenBank/DDBJ whole genome shotgun (WGS) entry which is preliminary data.</text>
</comment>
<feature type="transmembrane region" description="Helical" evidence="1">
    <location>
        <begin position="82"/>
        <end position="103"/>
    </location>
</feature>
<keyword evidence="3" id="KW-1185">Reference proteome</keyword>
<keyword evidence="1" id="KW-0472">Membrane</keyword>
<dbReference type="Proteomes" id="UP000573499">
    <property type="component" value="Unassembled WGS sequence"/>
</dbReference>
<keyword evidence="1" id="KW-1133">Transmembrane helix</keyword>
<feature type="transmembrane region" description="Helical" evidence="1">
    <location>
        <begin position="43"/>
        <end position="62"/>
    </location>
</feature>
<dbReference type="Pfam" id="PF19853">
    <property type="entry name" value="DUF6328"/>
    <property type="match status" value="1"/>
</dbReference>
<proteinExistence type="predicted"/>
<evidence type="ECO:0000256" key="1">
    <source>
        <dbReference type="SAM" id="Phobius"/>
    </source>
</evidence>
<evidence type="ECO:0000313" key="3">
    <source>
        <dbReference type="Proteomes" id="UP000573499"/>
    </source>
</evidence>
<dbReference type="InterPro" id="IPR046291">
    <property type="entry name" value="DUF6328"/>
</dbReference>
<feature type="transmembrane region" description="Helical" evidence="1">
    <location>
        <begin position="109"/>
        <end position="130"/>
    </location>
</feature>
<organism evidence="2 3">
    <name type="scientific">Rugamonas apoptosis</name>
    <dbReference type="NCBI Taxonomy" id="2758570"/>
    <lineage>
        <taxon>Bacteria</taxon>
        <taxon>Pseudomonadati</taxon>
        <taxon>Pseudomonadota</taxon>
        <taxon>Betaproteobacteria</taxon>
        <taxon>Burkholderiales</taxon>
        <taxon>Oxalobacteraceae</taxon>
        <taxon>Telluria group</taxon>
        <taxon>Rugamonas</taxon>
    </lineage>
</organism>
<gene>
    <name evidence="2" type="ORF">H3H39_24055</name>
</gene>
<sequence>MRNVIEEARMVLPGIQALFGFQTIAVFNQRFMDLPRPMQVCHLLALALVVLAIALAMAPAAYHRIVESHQVSEQTVRLSSGFICAALAPLAGGLALDMAVVLYLVTPSYAASAAGTAGTLALLLGLWFALPLRARKQRGEAPAHRSRLPGH</sequence>
<dbReference type="EMBL" id="JACEZU010000014">
    <property type="protein sequence ID" value="MBA5690126.1"/>
    <property type="molecule type" value="Genomic_DNA"/>
</dbReference>
<evidence type="ECO:0000313" key="2">
    <source>
        <dbReference type="EMBL" id="MBA5690126.1"/>
    </source>
</evidence>
<dbReference type="AlphaFoldDB" id="A0A7W2FEC3"/>
<protein>
    <submittedName>
        <fullName evidence="2">Uncharacterized protein</fullName>
    </submittedName>
</protein>
<accession>A0A7W2FEC3</accession>
<name>A0A7W2FEC3_9BURK</name>
<reference evidence="2 3" key="1">
    <citation type="submission" date="2020-07" db="EMBL/GenBank/DDBJ databases">
        <title>Novel species isolated from subtropical streams in China.</title>
        <authorList>
            <person name="Lu H."/>
        </authorList>
    </citation>
    <scope>NUCLEOTIDE SEQUENCE [LARGE SCALE GENOMIC DNA]</scope>
    <source>
        <strain evidence="2 3">LX47W</strain>
    </source>
</reference>
<keyword evidence="1" id="KW-0812">Transmembrane</keyword>